<evidence type="ECO:0000256" key="3">
    <source>
        <dbReference type="RuleBase" id="RU369034"/>
    </source>
</evidence>
<dbReference type="Pfam" id="PF00400">
    <property type="entry name" value="WD40"/>
    <property type="match status" value="4"/>
</dbReference>
<keyword evidence="3" id="KW-0539">Nucleus</keyword>
<keyword evidence="3" id="KW-0507">mRNA processing</keyword>
<evidence type="ECO:0000313" key="6">
    <source>
        <dbReference type="Proteomes" id="UP000290900"/>
    </source>
</evidence>
<feature type="repeat" description="WD" evidence="2">
    <location>
        <begin position="403"/>
        <end position="434"/>
    </location>
</feature>
<feature type="repeat" description="WD" evidence="2">
    <location>
        <begin position="154"/>
        <end position="186"/>
    </location>
</feature>
<feature type="compositionally biased region" description="Low complexity" evidence="4">
    <location>
        <begin position="1"/>
        <end position="12"/>
    </location>
</feature>
<dbReference type="InterPro" id="IPR036322">
    <property type="entry name" value="WD40_repeat_dom_sf"/>
</dbReference>
<name>A0A448YNU4_BRENA</name>
<dbReference type="GO" id="GO:0005847">
    <property type="term" value="C:mRNA cleavage and polyadenylation specificity factor complex"/>
    <property type="evidence" value="ECO:0007669"/>
    <property type="project" value="TreeGrafter"/>
</dbReference>
<dbReference type="GO" id="GO:0031124">
    <property type="term" value="P:mRNA 3'-end processing"/>
    <property type="evidence" value="ECO:0007669"/>
    <property type="project" value="UniProtKB-UniRule"/>
</dbReference>
<dbReference type="InParanoid" id="A0A448YNU4"/>
<dbReference type="CDD" id="cd00200">
    <property type="entry name" value="WD40"/>
    <property type="match status" value="1"/>
</dbReference>
<evidence type="ECO:0000256" key="1">
    <source>
        <dbReference type="ARBA" id="ARBA00026154"/>
    </source>
</evidence>
<dbReference type="Gene3D" id="2.130.10.10">
    <property type="entry name" value="YVTN repeat-like/Quinoprotein amine dehydrogenase"/>
    <property type="match status" value="2"/>
</dbReference>
<comment type="subcellular location">
    <subcellularLocation>
        <location evidence="3">Nucleus</location>
    </subcellularLocation>
</comment>
<keyword evidence="6" id="KW-1185">Reference proteome</keyword>
<comment type="function">
    <text evidence="3">Required for 3'-end cleavage and polyadenylation of pre-mRNAs.</text>
</comment>
<dbReference type="InterPro" id="IPR001680">
    <property type="entry name" value="WD40_rpt"/>
</dbReference>
<dbReference type="SMART" id="SM00320">
    <property type="entry name" value="WD40"/>
    <property type="match status" value="7"/>
</dbReference>
<proteinExistence type="predicted"/>
<dbReference type="EMBL" id="CAACVR010000023">
    <property type="protein sequence ID" value="VEU22551.1"/>
    <property type="molecule type" value="Genomic_DNA"/>
</dbReference>
<feature type="repeat" description="WD" evidence="2">
    <location>
        <begin position="238"/>
        <end position="279"/>
    </location>
</feature>
<dbReference type="PROSITE" id="PS50082">
    <property type="entry name" value="WD_REPEATS_2"/>
    <property type="match status" value="4"/>
</dbReference>
<reference evidence="5 6" key="1">
    <citation type="submission" date="2018-12" db="EMBL/GenBank/DDBJ databases">
        <authorList>
            <person name="Tiukova I."/>
            <person name="Dainat J."/>
        </authorList>
    </citation>
    <scope>NUCLEOTIDE SEQUENCE [LARGE SCALE GENOMIC DNA]</scope>
</reference>
<dbReference type="OrthoDB" id="16717at2759"/>
<accession>A0A448YNU4</accession>
<feature type="repeat" description="WD" evidence="2">
    <location>
        <begin position="196"/>
        <end position="237"/>
    </location>
</feature>
<evidence type="ECO:0000256" key="4">
    <source>
        <dbReference type="SAM" id="MobiDB-lite"/>
    </source>
</evidence>
<dbReference type="PROSITE" id="PS50294">
    <property type="entry name" value="WD_REPEATS_REGION"/>
    <property type="match status" value="4"/>
</dbReference>
<evidence type="ECO:0000313" key="5">
    <source>
        <dbReference type="EMBL" id="VEU22551.1"/>
    </source>
</evidence>
<feature type="region of interest" description="Disordered" evidence="4">
    <location>
        <begin position="458"/>
        <end position="499"/>
    </location>
</feature>
<dbReference type="InterPro" id="IPR045245">
    <property type="entry name" value="Pfs2-like"/>
</dbReference>
<sequence length="499" mass="56637">MNNNNNYNRWNNNGGGNRYQQAPPPPPRQPYQQQQNPNDEQGDKKPQHRRTVDYFGPMGKRMIASNVYNRRRARQPMGHIRPEMSYFTYLLPPSKEQPTVVDVATKFVHVSTNKAKHAIHAIKWTPDAKRVLVSSYSGEFTVWNGLTFNFESIMQAHDSPIFAVEYSHDGDWLISGDQEGTIKYWEPNFNNVNILPKCHDNAIQDLSFSPNDSKFISCSDDQMLKIWNFSTAQEERVLKGHHWDVKCCDWHSSLGLVVSGSKDNLVKLWDPRDATCITTMHDFKHTVAKVRFQKIGNERLLAACSRDHSTRVFDIRTMKPLVAIRMNNDTDLSGIAWHPIHSSILTIGGYDGSMSTYDLKRAIEPEIVMASGPDAVQSQSPFATGNLKDTHVQNITESLHTIPYAHDKAIYTMEYHPLGHLLCTAGADKSLRFWCRARPNDPHGFKDTAYTGESWAEKQQHFGGGGDYRYGSPEEEPQEEVRVPQPQPVLPGFSIPGLS</sequence>
<dbReference type="SUPFAM" id="SSF50978">
    <property type="entry name" value="WD40 repeat-like"/>
    <property type="match status" value="1"/>
</dbReference>
<evidence type="ECO:0000256" key="2">
    <source>
        <dbReference type="PROSITE-ProRule" id="PRU00221"/>
    </source>
</evidence>
<dbReference type="InterPro" id="IPR015943">
    <property type="entry name" value="WD40/YVTN_repeat-like_dom_sf"/>
</dbReference>
<gene>
    <name evidence="5" type="ORF">BRENAR_LOCUS3282</name>
</gene>
<dbReference type="STRING" id="13370.A0A448YNU4"/>
<feature type="region of interest" description="Disordered" evidence="4">
    <location>
        <begin position="1"/>
        <end position="52"/>
    </location>
</feature>
<dbReference type="AlphaFoldDB" id="A0A448YNU4"/>
<dbReference type="PANTHER" id="PTHR22836">
    <property type="entry name" value="WD40 REPEAT PROTEIN"/>
    <property type="match status" value="1"/>
</dbReference>
<dbReference type="PANTHER" id="PTHR22836:SF0">
    <property type="entry name" value="PRE-MRNA 3' END PROCESSING PROTEIN WDR33"/>
    <property type="match status" value="1"/>
</dbReference>
<dbReference type="FunCoup" id="A0A448YNU4">
    <property type="interactions" value="246"/>
</dbReference>
<organism evidence="5 6">
    <name type="scientific">Brettanomyces naardenensis</name>
    <name type="common">Yeast</name>
    <dbReference type="NCBI Taxonomy" id="13370"/>
    <lineage>
        <taxon>Eukaryota</taxon>
        <taxon>Fungi</taxon>
        <taxon>Dikarya</taxon>
        <taxon>Ascomycota</taxon>
        <taxon>Saccharomycotina</taxon>
        <taxon>Pichiomycetes</taxon>
        <taxon>Pichiales</taxon>
        <taxon>Pichiaceae</taxon>
        <taxon>Brettanomyces</taxon>
    </lineage>
</organism>
<protein>
    <recommendedName>
        <fullName evidence="1 3">Polyadenylation factor subunit 2</fullName>
    </recommendedName>
</protein>
<keyword evidence="2" id="KW-0853">WD repeat</keyword>
<dbReference type="Proteomes" id="UP000290900">
    <property type="component" value="Unassembled WGS sequence"/>
</dbReference>